<organism evidence="1 2">
    <name type="scientific">Reticulibacter mediterranei</name>
    <dbReference type="NCBI Taxonomy" id="2778369"/>
    <lineage>
        <taxon>Bacteria</taxon>
        <taxon>Bacillati</taxon>
        <taxon>Chloroflexota</taxon>
        <taxon>Ktedonobacteria</taxon>
        <taxon>Ktedonobacterales</taxon>
        <taxon>Reticulibacteraceae</taxon>
        <taxon>Reticulibacter</taxon>
    </lineage>
</organism>
<proteinExistence type="predicted"/>
<dbReference type="AlphaFoldDB" id="A0A8J3N1Y2"/>
<evidence type="ECO:0008006" key="3">
    <source>
        <dbReference type="Google" id="ProtNLM"/>
    </source>
</evidence>
<dbReference type="Proteomes" id="UP000597444">
    <property type="component" value="Unassembled WGS sequence"/>
</dbReference>
<sequence>MARIAAKAAATIDARPDDVYATFADYKNSHPHVLPETLYDLQVEEGGYGAGTVFRCKSKVMGVERTLYMRSSEPEPGHVLMERDIDSVQDTITTFTVTPIENGQKSHVEIATVMNSSPGLMGLIERLLIPRFLNPSYQQEIRNVEAFLQKKRAAHV</sequence>
<dbReference type="SUPFAM" id="SSF55961">
    <property type="entry name" value="Bet v1-like"/>
    <property type="match status" value="1"/>
</dbReference>
<dbReference type="Pfam" id="PF10604">
    <property type="entry name" value="Polyketide_cyc2"/>
    <property type="match status" value="1"/>
</dbReference>
<dbReference type="RefSeq" id="WP_220205462.1">
    <property type="nucleotide sequence ID" value="NZ_BNJK01000001.1"/>
</dbReference>
<reference evidence="1" key="1">
    <citation type="submission" date="2020-10" db="EMBL/GenBank/DDBJ databases">
        <title>Taxonomic study of unclassified bacteria belonging to the class Ktedonobacteria.</title>
        <authorList>
            <person name="Yabe S."/>
            <person name="Wang C.M."/>
            <person name="Zheng Y."/>
            <person name="Sakai Y."/>
            <person name="Cavaletti L."/>
            <person name="Monciardini P."/>
            <person name="Donadio S."/>
        </authorList>
    </citation>
    <scope>NUCLEOTIDE SEQUENCE</scope>
    <source>
        <strain evidence="1">ID150040</strain>
    </source>
</reference>
<keyword evidence="2" id="KW-1185">Reference proteome</keyword>
<comment type="caution">
    <text evidence="1">The sequence shown here is derived from an EMBL/GenBank/DDBJ whole genome shotgun (WGS) entry which is preliminary data.</text>
</comment>
<dbReference type="InterPro" id="IPR023393">
    <property type="entry name" value="START-like_dom_sf"/>
</dbReference>
<name>A0A8J3N1Y2_9CHLR</name>
<gene>
    <name evidence="1" type="ORF">KSF_047950</name>
</gene>
<accession>A0A8J3N1Y2</accession>
<evidence type="ECO:0000313" key="2">
    <source>
        <dbReference type="Proteomes" id="UP000597444"/>
    </source>
</evidence>
<evidence type="ECO:0000313" key="1">
    <source>
        <dbReference type="EMBL" id="GHO94747.1"/>
    </source>
</evidence>
<dbReference type="InterPro" id="IPR019587">
    <property type="entry name" value="Polyketide_cyclase/dehydratase"/>
</dbReference>
<dbReference type="Gene3D" id="3.30.530.20">
    <property type="match status" value="1"/>
</dbReference>
<protein>
    <recommendedName>
        <fullName evidence="3">SRPBCC family protein</fullName>
    </recommendedName>
</protein>
<dbReference type="EMBL" id="BNJK01000001">
    <property type="protein sequence ID" value="GHO94747.1"/>
    <property type="molecule type" value="Genomic_DNA"/>
</dbReference>